<evidence type="ECO:0000313" key="3">
    <source>
        <dbReference type="Proteomes" id="UP000220032"/>
    </source>
</evidence>
<dbReference type="Pfam" id="PF13610">
    <property type="entry name" value="DDE_Tnp_IS240"/>
    <property type="match status" value="1"/>
</dbReference>
<comment type="caution">
    <text evidence="2">The sequence shown here is derived from an EMBL/GenBank/DDBJ whole genome shotgun (WGS) entry which is preliminary data.</text>
</comment>
<evidence type="ECO:0000259" key="1">
    <source>
        <dbReference type="Pfam" id="PF13610"/>
    </source>
</evidence>
<proteinExistence type="predicted"/>
<dbReference type="InterPro" id="IPR032874">
    <property type="entry name" value="DDE_dom"/>
</dbReference>
<dbReference type="AlphaFoldDB" id="A0A2A8ZX23"/>
<sequence>MDSEGNAIAFYLNNKRDTKEAKSFFKKALASSHGTNLHMITSDGAKAYLVTLPELKQEKTYHKMCQYESKNI</sequence>
<dbReference type="RefSeq" id="WP_098343413.1">
    <property type="nucleotide sequence ID" value="NZ_NTRR01000039.1"/>
</dbReference>
<name>A0A2A8ZX23_BACCE</name>
<accession>A0A2A8ZX23</accession>
<gene>
    <name evidence="2" type="ORF">CN307_22740</name>
</gene>
<evidence type="ECO:0000313" key="2">
    <source>
        <dbReference type="EMBL" id="PFE10890.1"/>
    </source>
</evidence>
<organism evidence="2 3">
    <name type="scientific">Bacillus cereus</name>
    <dbReference type="NCBI Taxonomy" id="1396"/>
    <lineage>
        <taxon>Bacteria</taxon>
        <taxon>Bacillati</taxon>
        <taxon>Bacillota</taxon>
        <taxon>Bacilli</taxon>
        <taxon>Bacillales</taxon>
        <taxon>Bacillaceae</taxon>
        <taxon>Bacillus</taxon>
        <taxon>Bacillus cereus group</taxon>
    </lineage>
</organism>
<dbReference type="Proteomes" id="UP000220032">
    <property type="component" value="Unassembled WGS sequence"/>
</dbReference>
<dbReference type="EMBL" id="NTRR01000039">
    <property type="protein sequence ID" value="PFE10890.1"/>
    <property type="molecule type" value="Genomic_DNA"/>
</dbReference>
<feature type="domain" description="DDE" evidence="1">
    <location>
        <begin position="2"/>
        <end position="70"/>
    </location>
</feature>
<reference evidence="2 3" key="1">
    <citation type="submission" date="2017-09" db="EMBL/GenBank/DDBJ databases">
        <title>Large-scale bioinformatics analysis of Bacillus genomes uncovers conserved roles of natural products in bacterial physiology.</title>
        <authorList>
            <consortium name="Agbiome Team Llc"/>
            <person name="Bleich R.M."/>
            <person name="Grubbs K.J."/>
            <person name="Santa Maria K.C."/>
            <person name="Allen S.E."/>
            <person name="Farag S."/>
            <person name="Shank E.A."/>
            <person name="Bowers A."/>
        </authorList>
    </citation>
    <scope>NUCLEOTIDE SEQUENCE [LARGE SCALE GENOMIC DNA]</scope>
    <source>
        <strain evidence="2 3">AFS022681</strain>
    </source>
</reference>
<protein>
    <recommendedName>
        <fullName evidence="1">DDE domain-containing protein</fullName>
    </recommendedName>
</protein>